<evidence type="ECO:0000313" key="6">
    <source>
        <dbReference type="EMBL" id="MBL6761298.1"/>
    </source>
</evidence>
<dbReference type="Gene3D" id="1.10.1670.40">
    <property type="match status" value="1"/>
</dbReference>
<dbReference type="InterPro" id="IPR003265">
    <property type="entry name" value="HhH-GPD_domain"/>
</dbReference>
<evidence type="ECO:0000256" key="4">
    <source>
        <dbReference type="ARBA" id="ARBA00023204"/>
    </source>
</evidence>
<dbReference type="GO" id="GO:0006285">
    <property type="term" value="P:base-excision repair, AP site formation"/>
    <property type="evidence" value="ECO:0007669"/>
    <property type="project" value="TreeGrafter"/>
</dbReference>
<gene>
    <name evidence="6" type="ORF">ISQ19_01210</name>
</gene>
<dbReference type="GO" id="GO:0008725">
    <property type="term" value="F:DNA-3-methyladenine glycosylase activity"/>
    <property type="evidence" value="ECO:0007669"/>
    <property type="project" value="TreeGrafter"/>
</dbReference>
<dbReference type="AlphaFoldDB" id="A0A937HJ09"/>
<comment type="catalytic activity">
    <reaction evidence="1">
        <text>Hydrolysis of alkylated DNA, releasing 3-methyladenine, 3-methylguanine, 7-methylguanine and 7-methyladenine.</text>
        <dbReference type="EC" id="3.2.2.21"/>
    </reaction>
</comment>
<dbReference type="CDD" id="cd00056">
    <property type="entry name" value="ENDO3c"/>
    <property type="match status" value="1"/>
</dbReference>
<evidence type="ECO:0000259" key="5">
    <source>
        <dbReference type="SMART" id="SM00478"/>
    </source>
</evidence>
<proteinExistence type="predicted"/>
<evidence type="ECO:0000256" key="2">
    <source>
        <dbReference type="ARBA" id="ARBA00012000"/>
    </source>
</evidence>
<dbReference type="GO" id="GO:0005737">
    <property type="term" value="C:cytoplasm"/>
    <property type="evidence" value="ECO:0007669"/>
    <property type="project" value="TreeGrafter"/>
</dbReference>
<evidence type="ECO:0000256" key="3">
    <source>
        <dbReference type="ARBA" id="ARBA00022763"/>
    </source>
</evidence>
<keyword evidence="4" id="KW-0234">DNA repair</keyword>
<dbReference type="SUPFAM" id="SSF48150">
    <property type="entry name" value="DNA-glycosylase"/>
    <property type="match status" value="1"/>
</dbReference>
<dbReference type="GO" id="GO:0006307">
    <property type="term" value="P:DNA alkylation repair"/>
    <property type="evidence" value="ECO:0007669"/>
    <property type="project" value="TreeGrafter"/>
</dbReference>
<dbReference type="EMBL" id="JADHOK010000007">
    <property type="protein sequence ID" value="MBL6761298.1"/>
    <property type="molecule type" value="Genomic_DNA"/>
</dbReference>
<dbReference type="InterPro" id="IPR051912">
    <property type="entry name" value="Alkylbase_DNA_Glycosylase/TA"/>
</dbReference>
<evidence type="ECO:0000256" key="1">
    <source>
        <dbReference type="ARBA" id="ARBA00000086"/>
    </source>
</evidence>
<dbReference type="Proteomes" id="UP000785783">
    <property type="component" value="Unassembled WGS sequence"/>
</dbReference>
<evidence type="ECO:0000313" key="7">
    <source>
        <dbReference type="Proteomes" id="UP000785783"/>
    </source>
</evidence>
<organism evidence="6 7">
    <name type="scientific">PS1 clade bacterium</name>
    <dbReference type="NCBI Taxonomy" id="2175152"/>
    <lineage>
        <taxon>Bacteria</taxon>
        <taxon>Pseudomonadati</taxon>
        <taxon>Pseudomonadota</taxon>
        <taxon>Alphaproteobacteria</taxon>
        <taxon>PS1 clade</taxon>
    </lineage>
</organism>
<dbReference type="GO" id="GO:0032131">
    <property type="term" value="F:alkylated DNA binding"/>
    <property type="evidence" value="ECO:0007669"/>
    <property type="project" value="TreeGrafter"/>
</dbReference>
<dbReference type="InterPro" id="IPR011257">
    <property type="entry name" value="DNA_glycosylase"/>
</dbReference>
<dbReference type="PANTHER" id="PTHR43003:SF5">
    <property type="entry name" value="DNA-3-METHYLADENINE GLYCOSYLASE"/>
    <property type="match status" value="1"/>
</dbReference>
<dbReference type="EC" id="3.2.2.21" evidence="2"/>
<keyword evidence="3" id="KW-0227">DNA damage</keyword>
<dbReference type="GO" id="GO:0032993">
    <property type="term" value="C:protein-DNA complex"/>
    <property type="evidence" value="ECO:0007669"/>
    <property type="project" value="TreeGrafter"/>
</dbReference>
<comment type="caution">
    <text evidence="6">The sequence shown here is derived from an EMBL/GenBank/DDBJ whole genome shotgun (WGS) entry which is preliminary data.</text>
</comment>
<feature type="domain" description="HhH-GPD" evidence="5">
    <location>
        <begin position="51"/>
        <end position="203"/>
    </location>
</feature>
<dbReference type="GO" id="GO:0043916">
    <property type="term" value="F:DNA-7-methylguanine glycosylase activity"/>
    <property type="evidence" value="ECO:0007669"/>
    <property type="project" value="TreeGrafter"/>
</dbReference>
<dbReference type="SMART" id="SM00478">
    <property type="entry name" value="ENDO3c"/>
    <property type="match status" value="1"/>
</dbReference>
<dbReference type="PANTHER" id="PTHR43003">
    <property type="entry name" value="DNA-3-METHYLADENINE GLYCOSYLASE"/>
    <property type="match status" value="1"/>
</dbReference>
<sequence length="210" mass="23330">MQIYKSQKDLTSALEILASQDKKLGAAFEEYGTPPLRKRSGGFPGLAQLLISQQVSTAAASTIHGRFVELIGEVRPENMLALSEAELSGCGISRPKQRYLRILAEAVVSDGLDFKKLDKADNETVYKTLVSMTGIGPWTAECYLLFILRRADMFPAGDLALQHGVRIMYGFDDKPDAERLADFATRWSPHRGAAARLLWSYYNGEQAKKR</sequence>
<dbReference type="Gene3D" id="1.10.340.30">
    <property type="entry name" value="Hypothetical protein, domain 2"/>
    <property type="match status" value="1"/>
</dbReference>
<dbReference type="Pfam" id="PF00730">
    <property type="entry name" value="HhH-GPD"/>
    <property type="match status" value="1"/>
</dbReference>
<accession>A0A937HJ09</accession>
<protein>
    <recommendedName>
        <fullName evidence="2">DNA-3-methyladenine glycosylase II</fullName>
        <ecNumber evidence="2">3.2.2.21</ecNumber>
    </recommendedName>
</protein>
<name>A0A937HJ09_9PROT</name>
<reference evidence="6" key="1">
    <citation type="submission" date="2020-10" db="EMBL/GenBank/DDBJ databases">
        <title>Microbiome of the Black Sea water column analyzed by genome centric metagenomics.</title>
        <authorList>
            <person name="Cabello-Yeves P.J."/>
            <person name="Callieri C."/>
            <person name="Picazo A."/>
            <person name="Mehrshad M."/>
            <person name="Haro-Moreno J.M."/>
            <person name="Roda-Garcia J."/>
            <person name="Dzembekova N."/>
            <person name="Slabakova V."/>
            <person name="Slabakova N."/>
            <person name="Moncheva S."/>
            <person name="Rodriguez-Valera F."/>
        </authorList>
    </citation>
    <scope>NUCLEOTIDE SEQUENCE</scope>
    <source>
        <strain evidence="6">BS307-5m-G5</strain>
    </source>
</reference>